<feature type="transmembrane region" description="Helical" evidence="9">
    <location>
        <begin position="201"/>
        <end position="220"/>
    </location>
</feature>
<evidence type="ECO:0000256" key="6">
    <source>
        <dbReference type="ARBA" id="ARBA00022824"/>
    </source>
</evidence>
<feature type="transmembrane region" description="Helical" evidence="9">
    <location>
        <begin position="333"/>
        <end position="353"/>
    </location>
</feature>
<evidence type="ECO:0000256" key="8">
    <source>
        <dbReference type="ARBA" id="ARBA00023136"/>
    </source>
</evidence>
<evidence type="ECO:0000313" key="11">
    <source>
        <dbReference type="Proteomes" id="UP001205603"/>
    </source>
</evidence>
<gene>
    <name evidence="10" type="ORF">NMU02_11165</name>
</gene>
<sequence>MFVIALLVYLITAINSNGYHHPDEHFQIIEFAGLKAGWNTAADLTWEYDSNLRPSLQPMIALAIIKLCDVAGITNPYDQSMIMRIITGIGSLLCIGYFIRCFSKIIQPRFKNIFIFLSYFLWFLPAINVRFSSETLSGLSFLCATGLVWSLTRPTFKSYLFIGILLGLSFEFRFQMAIAATGMMGWLIFIKRIPMKQILTILLGGLSVVILCTCLDSWYYNKPVFVPYNYIYSAFSDTDQFGTHRWFFYIVHIISRPTPVIGIIILCSLFYLLKEYKSILFWCIFPFLLVHIFIPHKEVRFLYPLINFLPLIMILFIQKIIPEITSSVKQLIVYPIYIIFFIINIGGIIMLAFKPPMTGNVAMMEYIQNNYSSKPTHLFVIEGWSNPYSYLNIKGLNMRFYNNKMIKTIELRDNSQHHKIRNDLKDDDLILLRKDASERYLIEKLGYTIEKRSIPPWIEKMNPFYKVYNSNTALLLYSKKNKKKITL</sequence>
<accession>A0ABT1MMY7</accession>
<dbReference type="Proteomes" id="UP001205603">
    <property type="component" value="Unassembled WGS sequence"/>
</dbReference>
<dbReference type="EMBL" id="JANDHW010000012">
    <property type="protein sequence ID" value="MCP9612651.1"/>
    <property type="molecule type" value="Genomic_DNA"/>
</dbReference>
<keyword evidence="7 9" id="KW-1133">Transmembrane helix</keyword>
<feature type="transmembrane region" description="Helical" evidence="9">
    <location>
        <begin position="301"/>
        <end position="321"/>
    </location>
</feature>
<evidence type="ECO:0000256" key="9">
    <source>
        <dbReference type="SAM" id="Phobius"/>
    </source>
</evidence>
<evidence type="ECO:0000256" key="1">
    <source>
        <dbReference type="ARBA" id="ARBA00004127"/>
    </source>
</evidence>
<dbReference type="RefSeq" id="WP_255027991.1">
    <property type="nucleotide sequence ID" value="NZ_JANDHW010000012.1"/>
</dbReference>
<evidence type="ECO:0000256" key="3">
    <source>
        <dbReference type="ARBA" id="ARBA00022676"/>
    </source>
</evidence>
<evidence type="ECO:0000313" key="10">
    <source>
        <dbReference type="EMBL" id="MCP9612651.1"/>
    </source>
</evidence>
<feature type="transmembrane region" description="Helical" evidence="9">
    <location>
        <begin position="81"/>
        <end position="100"/>
    </location>
</feature>
<reference evidence="10 11" key="1">
    <citation type="submission" date="2022-07" db="EMBL/GenBank/DDBJ databases">
        <title>Fecal culturing of patients with breast cancer.</title>
        <authorList>
            <person name="Teng N.M.Y."/>
            <person name="Kiu R."/>
            <person name="Evans R."/>
            <person name="Baker D.J."/>
            <person name="Zenner C."/>
            <person name="Robinson S.D."/>
            <person name="Hall L.J."/>
        </authorList>
    </citation>
    <scope>NUCLEOTIDE SEQUENCE [LARGE SCALE GENOMIC DNA]</scope>
    <source>
        <strain evidence="10 11">LH1063</strain>
    </source>
</reference>
<keyword evidence="8 9" id="KW-0472">Membrane</keyword>
<comment type="caution">
    <text evidence="10">The sequence shown here is derived from an EMBL/GenBank/DDBJ whole genome shotgun (WGS) entry which is preliminary data.</text>
</comment>
<evidence type="ECO:0000256" key="7">
    <source>
        <dbReference type="ARBA" id="ARBA00022989"/>
    </source>
</evidence>
<keyword evidence="4" id="KW-0808">Transferase</keyword>
<organism evidence="10 11">
    <name type="scientific">Coprobacter tertius</name>
    <dbReference type="NCBI Taxonomy" id="2944915"/>
    <lineage>
        <taxon>Bacteria</taxon>
        <taxon>Pseudomonadati</taxon>
        <taxon>Bacteroidota</taxon>
        <taxon>Bacteroidia</taxon>
        <taxon>Bacteroidales</taxon>
        <taxon>Barnesiellaceae</taxon>
        <taxon>Coprobacter</taxon>
    </lineage>
</organism>
<proteinExistence type="predicted"/>
<evidence type="ECO:0000256" key="4">
    <source>
        <dbReference type="ARBA" id="ARBA00022679"/>
    </source>
</evidence>
<keyword evidence="5 9" id="KW-0812">Transmembrane</keyword>
<feature type="transmembrane region" description="Helical" evidence="9">
    <location>
        <begin position="279"/>
        <end position="295"/>
    </location>
</feature>
<keyword evidence="6" id="KW-0256">Endoplasmic reticulum</keyword>
<comment type="subcellular location">
    <subcellularLocation>
        <location evidence="1">Endomembrane system</location>
        <topology evidence="1">Multi-pass membrane protein</topology>
    </subcellularLocation>
    <subcellularLocation>
        <location evidence="2">Endoplasmic reticulum membrane</location>
    </subcellularLocation>
</comment>
<feature type="transmembrane region" description="Helical" evidence="9">
    <location>
        <begin position="246"/>
        <end position="272"/>
    </location>
</feature>
<dbReference type="PANTHER" id="PTHR22760">
    <property type="entry name" value="GLYCOSYLTRANSFERASE"/>
    <property type="match status" value="1"/>
</dbReference>
<dbReference type="InterPro" id="IPR005599">
    <property type="entry name" value="GPI_mannosylTrfase"/>
</dbReference>
<feature type="transmembrane region" description="Helical" evidence="9">
    <location>
        <begin position="112"/>
        <end position="131"/>
    </location>
</feature>
<evidence type="ECO:0000256" key="5">
    <source>
        <dbReference type="ARBA" id="ARBA00022692"/>
    </source>
</evidence>
<keyword evidence="11" id="KW-1185">Reference proteome</keyword>
<feature type="transmembrane region" description="Helical" evidence="9">
    <location>
        <begin position="159"/>
        <end position="189"/>
    </location>
</feature>
<dbReference type="GO" id="GO:0016757">
    <property type="term" value="F:glycosyltransferase activity"/>
    <property type="evidence" value="ECO:0007669"/>
    <property type="project" value="UniProtKB-KW"/>
</dbReference>
<name>A0ABT1MMY7_9BACT</name>
<keyword evidence="3 10" id="KW-0328">Glycosyltransferase</keyword>
<evidence type="ECO:0000256" key="2">
    <source>
        <dbReference type="ARBA" id="ARBA00004586"/>
    </source>
</evidence>
<protein>
    <submittedName>
        <fullName evidence="10">Mannosyltransferase</fullName>
    </submittedName>
</protein>
<dbReference type="Pfam" id="PF03901">
    <property type="entry name" value="Glyco_transf_22"/>
    <property type="match status" value="1"/>
</dbReference>